<keyword evidence="13" id="KW-1185">Reference proteome</keyword>
<dbReference type="Pfam" id="PF02493">
    <property type="entry name" value="MORN"/>
    <property type="match status" value="2"/>
</dbReference>
<dbReference type="GO" id="GO:0030314">
    <property type="term" value="C:junctional membrane complex"/>
    <property type="evidence" value="ECO:0007669"/>
    <property type="project" value="InterPro"/>
</dbReference>
<comment type="similarity">
    <text evidence="4">Belongs to the junctophilin family.</text>
</comment>
<dbReference type="AlphaFoldDB" id="A0A183Q115"/>
<keyword evidence="5" id="KW-1003">Cell membrane</keyword>
<reference evidence="12 13" key="1">
    <citation type="submission" date="2018-11" db="EMBL/GenBank/DDBJ databases">
        <authorList>
            <consortium name="Pathogen Informatics"/>
        </authorList>
    </citation>
    <scope>NUCLEOTIDE SEQUENCE [LARGE SCALE GENOMIC DNA]</scope>
    <source>
        <strain>Denwood</strain>
        <strain evidence="13">Zambia</strain>
    </source>
</reference>
<name>A0A183Q115_9TREM</name>
<evidence type="ECO:0000256" key="2">
    <source>
        <dbReference type="ARBA" id="ARBA00004184"/>
    </source>
</evidence>
<protein>
    <submittedName>
        <fullName evidence="12">Uncharacterized protein</fullName>
    </submittedName>
</protein>
<evidence type="ECO:0000256" key="11">
    <source>
        <dbReference type="SAM" id="MobiDB-lite"/>
    </source>
</evidence>
<evidence type="ECO:0000256" key="3">
    <source>
        <dbReference type="ARBA" id="ARBA00004236"/>
    </source>
</evidence>
<feature type="compositionally biased region" description="Low complexity" evidence="11">
    <location>
        <begin position="109"/>
        <end position="131"/>
    </location>
</feature>
<keyword evidence="9" id="KW-1133">Transmembrane helix</keyword>
<dbReference type="SMART" id="SM00698">
    <property type="entry name" value="MORN"/>
    <property type="match status" value="2"/>
</dbReference>
<dbReference type="SUPFAM" id="SSF82185">
    <property type="entry name" value="Histone H3 K4-specific methyltransferase SET7/9 N-terminal domain"/>
    <property type="match status" value="1"/>
</dbReference>
<evidence type="ECO:0000256" key="6">
    <source>
        <dbReference type="ARBA" id="ARBA00022692"/>
    </source>
</evidence>
<gene>
    <name evidence="12" type="ORF">SMTD_LOCUS20301</name>
</gene>
<dbReference type="GO" id="GO:0005789">
    <property type="term" value="C:endoplasmic reticulum membrane"/>
    <property type="evidence" value="ECO:0007669"/>
    <property type="project" value="UniProtKB-SubCell"/>
</dbReference>
<dbReference type="Proteomes" id="UP000269396">
    <property type="component" value="Unassembled WGS sequence"/>
</dbReference>
<organism evidence="12 13">
    <name type="scientific">Schistosoma mattheei</name>
    <dbReference type="NCBI Taxonomy" id="31246"/>
    <lineage>
        <taxon>Eukaryota</taxon>
        <taxon>Metazoa</taxon>
        <taxon>Spiralia</taxon>
        <taxon>Lophotrochozoa</taxon>
        <taxon>Platyhelminthes</taxon>
        <taxon>Trematoda</taxon>
        <taxon>Digenea</taxon>
        <taxon>Strigeidida</taxon>
        <taxon>Schistosomatoidea</taxon>
        <taxon>Schistosomatidae</taxon>
        <taxon>Schistosoma</taxon>
    </lineage>
</organism>
<evidence type="ECO:0000313" key="13">
    <source>
        <dbReference type="Proteomes" id="UP000269396"/>
    </source>
</evidence>
<dbReference type="EMBL" id="UZAL01044083">
    <property type="protein sequence ID" value="VDP82082.1"/>
    <property type="molecule type" value="Genomic_DNA"/>
</dbReference>
<dbReference type="PANTHER" id="PTHR23085">
    <property type="entry name" value="GH28348P"/>
    <property type="match status" value="1"/>
</dbReference>
<keyword evidence="8" id="KW-0256">Endoplasmic reticulum</keyword>
<evidence type="ECO:0000256" key="9">
    <source>
        <dbReference type="ARBA" id="ARBA00022989"/>
    </source>
</evidence>
<evidence type="ECO:0000256" key="8">
    <source>
        <dbReference type="ARBA" id="ARBA00022824"/>
    </source>
</evidence>
<keyword evidence="6" id="KW-0812">Transmembrane</keyword>
<evidence type="ECO:0000256" key="1">
    <source>
        <dbReference type="ARBA" id="ARBA00004163"/>
    </source>
</evidence>
<evidence type="ECO:0000256" key="5">
    <source>
        <dbReference type="ARBA" id="ARBA00022475"/>
    </source>
</evidence>
<proteinExistence type="inferred from homology"/>
<feature type="compositionally biased region" description="Low complexity" evidence="11">
    <location>
        <begin position="144"/>
        <end position="168"/>
    </location>
</feature>
<feature type="compositionally biased region" description="Pro residues" evidence="11">
    <location>
        <begin position="132"/>
        <end position="143"/>
    </location>
</feature>
<keyword evidence="7" id="KW-0677">Repeat</keyword>
<keyword evidence="10" id="KW-0472">Membrane</keyword>
<feature type="non-terminal residue" evidence="12">
    <location>
        <position position="1"/>
    </location>
</feature>
<dbReference type="Gene3D" id="2.20.110.10">
    <property type="entry name" value="Histone H3 K4-specific methyltransferase SET7/9 N-terminal domain"/>
    <property type="match status" value="1"/>
</dbReference>
<dbReference type="InterPro" id="IPR017191">
    <property type="entry name" value="Junctophilin"/>
</dbReference>
<evidence type="ECO:0000256" key="10">
    <source>
        <dbReference type="ARBA" id="ARBA00023136"/>
    </source>
</evidence>
<feature type="region of interest" description="Disordered" evidence="11">
    <location>
        <begin position="102"/>
        <end position="171"/>
    </location>
</feature>
<sequence>ETITTTTNPITTTTTTTSCTTTTCITTTTTTTTTKIPITKTEYLNELDQMKNIHIINQSLKSNDKHHSSNINLPLKETLSVSRKAVIGRAIMRRLKKQHSAIELGRSINSTNTTPTTTTTTTTHTNTTYNNTPPPPPPPPPPTTTTTNSTNDNTTTNNTTTHTTINNPLSNLNDTHGNNIIKKEKIQKNIDYIIDFQSNNTNTNNNNQYISVIEIYSGEWFQDQRSGYGISERSNGLIYIGEWIRNQKHGYGILINPNGTRDEGQFQANQLINKINRKNKLHLVRQTKLKECVEYALIRAETAAKQAKLIALEEAKVK</sequence>
<dbReference type="InterPro" id="IPR003409">
    <property type="entry name" value="MORN"/>
</dbReference>
<dbReference type="STRING" id="31246.A0A183Q115"/>
<evidence type="ECO:0000256" key="7">
    <source>
        <dbReference type="ARBA" id="ARBA00022737"/>
    </source>
</evidence>
<evidence type="ECO:0000313" key="12">
    <source>
        <dbReference type="EMBL" id="VDP82082.1"/>
    </source>
</evidence>
<comment type="subcellular location">
    <subcellularLocation>
        <location evidence="3">Cell membrane</location>
    </subcellularLocation>
    <subcellularLocation>
        <location evidence="2">Endomembrane system</location>
        <topology evidence="2">Peripheral membrane protein</topology>
    </subcellularLocation>
    <subcellularLocation>
        <location evidence="1">Endoplasmic reticulum membrane</location>
        <topology evidence="1">Single-pass type IV membrane protein</topology>
    </subcellularLocation>
</comment>
<dbReference type="PANTHER" id="PTHR23085:SF16">
    <property type="entry name" value="GH28348P"/>
    <property type="match status" value="1"/>
</dbReference>
<dbReference type="GO" id="GO:0005886">
    <property type="term" value="C:plasma membrane"/>
    <property type="evidence" value="ECO:0007669"/>
    <property type="project" value="UniProtKB-SubCell"/>
</dbReference>
<evidence type="ECO:0000256" key="4">
    <source>
        <dbReference type="ARBA" id="ARBA00008599"/>
    </source>
</evidence>
<accession>A0A183Q115</accession>